<evidence type="ECO:0000256" key="1">
    <source>
        <dbReference type="SAM" id="Phobius"/>
    </source>
</evidence>
<proteinExistence type="predicted"/>
<protein>
    <submittedName>
        <fullName evidence="2">Putative membrane protein</fullName>
    </submittedName>
</protein>
<dbReference type="EMBL" id="JACIEP010000012">
    <property type="protein sequence ID" value="MBB4037213.1"/>
    <property type="molecule type" value="Genomic_DNA"/>
</dbReference>
<keyword evidence="1" id="KW-1133">Transmembrane helix</keyword>
<dbReference type="Proteomes" id="UP000555103">
    <property type="component" value="Unassembled WGS sequence"/>
</dbReference>
<accession>A0A840CZ38</accession>
<feature type="transmembrane region" description="Helical" evidence="1">
    <location>
        <begin position="20"/>
        <end position="40"/>
    </location>
</feature>
<comment type="caution">
    <text evidence="2">The sequence shown here is derived from an EMBL/GenBank/DDBJ whole genome shotgun (WGS) entry which is preliminary data.</text>
</comment>
<feature type="transmembrane region" description="Helical" evidence="1">
    <location>
        <begin position="60"/>
        <end position="79"/>
    </location>
</feature>
<evidence type="ECO:0000313" key="2">
    <source>
        <dbReference type="EMBL" id="MBB4037213.1"/>
    </source>
</evidence>
<organism evidence="2 3">
    <name type="scientific">Dysgonomonas hofstadii</name>
    <dbReference type="NCBI Taxonomy" id="637886"/>
    <lineage>
        <taxon>Bacteria</taxon>
        <taxon>Pseudomonadati</taxon>
        <taxon>Bacteroidota</taxon>
        <taxon>Bacteroidia</taxon>
        <taxon>Bacteroidales</taxon>
        <taxon>Dysgonomonadaceae</taxon>
        <taxon>Dysgonomonas</taxon>
    </lineage>
</organism>
<gene>
    <name evidence="2" type="ORF">GGR21_003130</name>
</gene>
<dbReference type="AlphaFoldDB" id="A0A840CZ38"/>
<evidence type="ECO:0000313" key="3">
    <source>
        <dbReference type="Proteomes" id="UP000555103"/>
    </source>
</evidence>
<name>A0A840CZ38_9BACT</name>
<keyword evidence="3" id="KW-1185">Reference proteome</keyword>
<feature type="transmembrane region" description="Helical" evidence="1">
    <location>
        <begin position="140"/>
        <end position="158"/>
    </location>
</feature>
<feature type="transmembrane region" description="Helical" evidence="1">
    <location>
        <begin position="91"/>
        <end position="109"/>
    </location>
</feature>
<keyword evidence="1" id="KW-0472">Membrane</keyword>
<keyword evidence="1" id="KW-0812">Transmembrane</keyword>
<reference evidence="2 3" key="1">
    <citation type="submission" date="2020-08" db="EMBL/GenBank/DDBJ databases">
        <title>Genomic Encyclopedia of Type Strains, Phase IV (KMG-IV): sequencing the most valuable type-strain genomes for metagenomic binning, comparative biology and taxonomic classification.</title>
        <authorList>
            <person name="Goeker M."/>
        </authorList>
    </citation>
    <scope>NUCLEOTIDE SEQUENCE [LARGE SCALE GENOMIC DNA]</scope>
    <source>
        <strain evidence="2 3">DSM 104969</strain>
    </source>
</reference>
<sequence length="169" mass="19353">MEIKKLKPQAAKILKMFHIFFAFCWIIGGVTLCLLIFITYPESGDELYMRSRILQIVDDYFIIYGASGAFLTGLIYSIWTNWGFFKHPWIIVKWIMTILQIIFGTFVLGPCINNNVVIAGQLRDAAFTDPVFLENIQTTQIWGTVQTILLLAVIAISVQKPWKKKKSEA</sequence>
<dbReference type="RefSeq" id="WP_221233013.1">
    <property type="nucleotide sequence ID" value="NZ_JACIEP010000012.1"/>
</dbReference>